<comment type="similarity">
    <text evidence="3 11 12">Belongs to the peptidase S8 family.</text>
</comment>
<evidence type="ECO:0000259" key="16">
    <source>
        <dbReference type="Pfam" id="PF05922"/>
    </source>
</evidence>
<keyword evidence="10" id="KW-0106">Calcium</keyword>
<evidence type="ECO:0000256" key="8">
    <source>
        <dbReference type="ARBA" id="ARBA00022801"/>
    </source>
</evidence>
<dbReference type="Pfam" id="PF00082">
    <property type="entry name" value="Peptidase_S8"/>
    <property type="match status" value="1"/>
</dbReference>
<proteinExistence type="inferred from homology"/>
<evidence type="ECO:0000256" key="3">
    <source>
        <dbReference type="ARBA" id="ARBA00011073"/>
    </source>
</evidence>
<dbReference type="PANTHER" id="PTHR43806:SF11">
    <property type="entry name" value="CEREVISIN-RELATED"/>
    <property type="match status" value="1"/>
</dbReference>
<dbReference type="Pfam" id="PF05922">
    <property type="entry name" value="Inhibitor_I9"/>
    <property type="match status" value="1"/>
</dbReference>
<evidence type="ECO:0000256" key="5">
    <source>
        <dbReference type="ARBA" id="ARBA00022670"/>
    </source>
</evidence>
<dbReference type="Gene3D" id="3.40.50.200">
    <property type="entry name" value="Peptidase S8/S53 domain"/>
    <property type="match status" value="1"/>
</dbReference>
<dbReference type="EMBL" id="JAQKAB010000003">
    <property type="protein sequence ID" value="MDA7026024.1"/>
    <property type="molecule type" value="Genomic_DNA"/>
</dbReference>
<dbReference type="InterPro" id="IPR023828">
    <property type="entry name" value="Peptidase_S8_Ser-AS"/>
</dbReference>
<keyword evidence="4" id="KW-0964">Secreted</keyword>
<dbReference type="InterPro" id="IPR022398">
    <property type="entry name" value="Peptidase_S8_His-AS"/>
</dbReference>
<dbReference type="Gene3D" id="1.10.10.1270">
    <property type="entry name" value="Sbi, C3 binding domain IV"/>
    <property type="match status" value="3"/>
</dbReference>
<dbReference type="Proteomes" id="UP001211894">
    <property type="component" value="Unassembled WGS sequence"/>
</dbReference>
<feature type="domain" description="Peptidase S8/S53" evidence="15">
    <location>
        <begin position="134"/>
        <end position="375"/>
    </location>
</feature>
<dbReference type="InterPro" id="IPR036852">
    <property type="entry name" value="Peptidase_S8/S53_dom_sf"/>
</dbReference>
<accession>A0ABT4X2S1</accession>
<keyword evidence="9 11" id="KW-0720">Serine protease</keyword>
<evidence type="ECO:0000256" key="2">
    <source>
        <dbReference type="ARBA" id="ARBA00004613"/>
    </source>
</evidence>
<evidence type="ECO:0000256" key="10">
    <source>
        <dbReference type="ARBA" id="ARBA00022837"/>
    </source>
</evidence>
<reference evidence="17 18" key="1">
    <citation type="submission" date="2023-01" db="EMBL/GenBank/DDBJ databases">
        <title>Bacillus changyiensis sp. nov., isolated from a coastal deposit.</title>
        <authorList>
            <person name="Xiao G."/>
            <person name="Lai Q."/>
            <person name="Hu Z."/>
            <person name="Shao Z."/>
        </authorList>
    </citation>
    <scope>NUCLEOTIDE SEQUENCE [LARGE SCALE GENOMIC DNA]</scope>
    <source>
        <strain evidence="17 18">CLL-7-23</strain>
    </source>
</reference>
<keyword evidence="5 11" id="KW-0645">Protease</keyword>
<dbReference type="PROSITE" id="PS00138">
    <property type="entry name" value="SUBTILASE_SER"/>
    <property type="match status" value="1"/>
</dbReference>
<keyword evidence="13" id="KW-0175">Coiled coil</keyword>
<keyword evidence="18" id="KW-1185">Reference proteome</keyword>
<feature type="domain" description="Inhibitor I9" evidence="16">
    <location>
        <begin position="46"/>
        <end position="90"/>
    </location>
</feature>
<feature type="signal peptide" evidence="14">
    <location>
        <begin position="1"/>
        <end position="26"/>
    </location>
</feature>
<evidence type="ECO:0000313" key="18">
    <source>
        <dbReference type="Proteomes" id="UP001211894"/>
    </source>
</evidence>
<dbReference type="SUPFAM" id="SSF54897">
    <property type="entry name" value="Protease propeptides/inhibitors"/>
    <property type="match status" value="1"/>
</dbReference>
<feature type="active site" description="Charge relay system" evidence="11">
    <location>
        <position position="143"/>
    </location>
</feature>
<keyword evidence="6" id="KW-0479">Metal-binding</keyword>
<evidence type="ECO:0000256" key="14">
    <source>
        <dbReference type="SAM" id="SignalP"/>
    </source>
</evidence>
<keyword evidence="8 11" id="KW-0378">Hydrolase</keyword>
<dbReference type="InterPro" id="IPR000209">
    <property type="entry name" value="Peptidase_S8/S53_dom"/>
</dbReference>
<dbReference type="InterPro" id="IPR015500">
    <property type="entry name" value="Peptidase_S8_subtilisin-rel"/>
</dbReference>
<dbReference type="PROSITE" id="PS00136">
    <property type="entry name" value="SUBTILASE_ASP"/>
    <property type="match status" value="1"/>
</dbReference>
<dbReference type="RefSeq" id="WP_271339889.1">
    <property type="nucleotide sequence ID" value="NZ_JAQKAB010000003.1"/>
</dbReference>
<feature type="active site" description="Charge relay system" evidence="11">
    <location>
        <position position="173"/>
    </location>
</feature>
<dbReference type="PRINTS" id="PR00723">
    <property type="entry name" value="SUBTILISIN"/>
</dbReference>
<dbReference type="CDD" id="cd07477">
    <property type="entry name" value="Peptidases_S8_Subtilisin_subset"/>
    <property type="match status" value="1"/>
</dbReference>
<evidence type="ECO:0000256" key="11">
    <source>
        <dbReference type="PROSITE-ProRule" id="PRU01240"/>
    </source>
</evidence>
<feature type="coiled-coil region" evidence="13">
    <location>
        <begin position="386"/>
        <end position="441"/>
    </location>
</feature>
<organism evidence="17 18">
    <name type="scientific">Bacillus changyiensis</name>
    <dbReference type="NCBI Taxonomy" id="3004103"/>
    <lineage>
        <taxon>Bacteria</taxon>
        <taxon>Bacillati</taxon>
        <taxon>Bacillota</taxon>
        <taxon>Bacilli</taxon>
        <taxon>Bacillales</taxon>
        <taxon>Bacillaceae</taxon>
        <taxon>Bacillus</taxon>
    </lineage>
</organism>
<comment type="cofactor">
    <cofactor evidence="1">
        <name>Ca(2+)</name>
        <dbReference type="ChEBI" id="CHEBI:29108"/>
    </cofactor>
</comment>
<evidence type="ECO:0000256" key="1">
    <source>
        <dbReference type="ARBA" id="ARBA00001913"/>
    </source>
</evidence>
<protein>
    <submittedName>
        <fullName evidence="17">S8 family serine peptidase</fullName>
    </submittedName>
</protein>
<evidence type="ECO:0000256" key="6">
    <source>
        <dbReference type="ARBA" id="ARBA00022723"/>
    </source>
</evidence>
<dbReference type="InterPro" id="IPR041909">
    <property type="entry name" value="Sbi_C3_db_domIV"/>
</dbReference>
<dbReference type="SUPFAM" id="SSF52743">
    <property type="entry name" value="Subtilisin-like"/>
    <property type="match status" value="1"/>
</dbReference>
<name>A0ABT4X2S1_9BACI</name>
<evidence type="ECO:0000259" key="15">
    <source>
        <dbReference type="Pfam" id="PF00082"/>
    </source>
</evidence>
<dbReference type="InterPro" id="IPR034202">
    <property type="entry name" value="Subtilisin_Carlsberg-like"/>
</dbReference>
<gene>
    <name evidence="17" type="ORF">PJ311_05270</name>
</gene>
<evidence type="ECO:0000256" key="7">
    <source>
        <dbReference type="ARBA" id="ARBA00022729"/>
    </source>
</evidence>
<dbReference type="InterPro" id="IPR037045">
    <property type="entry name" value="S8pro/Inhibitor_I9_sf"/>
</dbReference>
<evidence type="ECO:0000256" key="12">
    <source>
        <dbReference type="RuleBase" id="RU003355"/>
    </source>
</evidence>
<evidence type="ECO:0000256" key="4">
    <source>
        <dbReference type="ARBA" id="ARBA00022525"/>
    </source>
</evidence>
<keyword evidence="7 14" id="KW-0732">Signal</keyword>
<evidence type="ECO:0000256" key="9">
    <source>
        <dbReference type="ARBA" id="ARBA00022825"/>
    </source>
</evidence>
<dbReference type="Gene3D" id="3.30.70.80">
    <property type="entry name" value="Peptidase S8 propeptide/proteinase inhibitor I9"/>
    <property type="match status" value="1"/>
</dbReference>
<dbReference type="PANTHER" id="PTHR43806">
    <property type="entry name" value="PEPTIDASE S8"/>
    <property type="match status" value="1"/>
</dbReference>
<comment type="subcellular location">
    <subcellularLocation>
        <location evidence="2">Secreted</location>
    </subcellularLocation>
</comment>
<feature type="chain" id="PRO_5045760852" evidence="14">
    <location>
        <begin position="27"/>
        <end position="591"/>
    </location>
</feature>
<dbReference type="InterPro" id="IPR023827">
    <property type="entry name" value="Peptidase_S8_Asp-AS"/>
</dbReference>
<dbReference type="InterPro" id="IPR050131">
    <property type="entry name" value="Peptidase_S8_subtilisin-like"/>
</dbReference>
<comment type="caution">
    <text evidence="17">The sequence shown here is derived from an EMBL/GenBank/DDBJ whole genome shotgun (WGS) entry which is preliminary data.</text>
</comment>
<evidence type="ECO:0000313" key="17">
    <source>
        <dbReference type="EMBL" id="MDA7026024.1"/>
    </source>
</evidence>
<evidence type="ECO:0000256" key="13">
    <source>
        <dbReference type="SAM" id="Coils"/>
    </source>
</evidence>
<dbReference type="InterPro" id="IPR010259">
    <property type="entry name" value="S8pro/Inhibitor_I9"/>
</dbReference>
<feature type="active site" description="Charge relay system" evidence="11">
    <location>
        <position position="327"/>
    </location>
</feature>
<dbReference type="PROSITE" id="PS00137">
    <property type="entry name" value="SUBTILASE_HIS"/>
    <property type="match status" value="1"/>
</dbReference>
<dbReference type="PROSITE" id="PS51892">
    <property type="entry name" value="SUBTILASE"/>
    <property type="match status" value="1"/>
</dbReference>
<sequence length="591" mass="64979">MKNFWKILISVALFFSTFTFPFRSQADEKQPDSEVIVVYKNQDGKESALESAETVEQTYKNIPAVAVTADEETVQELEDDPDVLYVEENVSFTSLDGTSLKAFTNKTSDNGYSFEQWNLTPLQVQLAWSIGVTGKNTKVAVIDSGISPHDDLTIAGGVSTVGYTSSYRDDNGHGTHVAGIIGAKHNSDGIDGVAPDVQLYAVKALDKKGTGDLVSILKGIDWSIQHGINIINMSLGTTSDSKILHDALDKAYQKGIILVAASGNDGNGKPVNYPAAYNSVIAVSATNEKNRLASFSNTGAAIEFSAPGTSIISTYLNQQYAIGDGTSQATPHVTGMLALLKQQYPTSRNTDLRTKMQNYVSDLGLAGRDQLFGYGLIRYKNNVMAFAKAEQAVKQAEKNKRKSTITTAKKAVDLLPSNTDKQALKKRLDRVIEQLKKVAASKVKHAEKYKKKTTADAAQKAINELYKTAFRTNLQNRLNMVRSILLKNAKKTVSYAERKRSDRNISKAQTSINQLHRGKDKTKLQSRLNKVKKKAALAYNKKVTTAKIKVRQAERSRTKKNKYAAQSAVNKLKKSAIKTQLRKRLNAIKLK</sequence>